<dbReference type="PRINTS" id="PR00455">
    <property type="entry name" value="HTHTETR"/>
</dbReference>
<dbReference type="STRING" id="156889.Mmc1_2512"/>
<dbReference type="InterPro" id="IPR001647">
    <property type="entry name" value="HTH_TetR"/>
</dbReference>
<keyword evidence="2 4" id="KW-0238">DNA-binding</keyword>
<evidence type="ECO:0000259" key="5">
    <source>
        <dbReference type="PROSITE" id="PS50977"/>
    </source>
</evidence>
<evidence type="ECO:0000256" key="3">
    <source>
        <dbReference type="ARBA" id="ARBA00023163"/>
    </source>
</evidence>
<evidence type="ECO:0000313" key="7">
    <source>
        <dbReference type="Proteomes" id="UP000002586"/>
    </source>
</evidence>
<feature type="DNA-binding region" description="H-T-H motif" evidence="4">
    <location>
        <begin position="43"/>
        <end position="62"/>
    </location>
</feature>
<feature type="domain" description="HTH tetR-type" evidence="5">
    <location>
        <begin position="20"/>
        <end position="80"/>
    </location>
</feature>
<accession>A0LAL9</accession>
<dbReference type="PANTHER" id="PTHR30055:SF234">
    <property type="entry name" value="HTH-TYPE TRANSCRIPTIONAL REGULATOR BETI"/>
    <property type="match status" value="1"/>
</dbReference>
<dbReference type="SUPFAM" id="SSF46689">
    <property type="entry name" value="Homeodomain-like"/>
    <property type="match status" value="1"/>
</dbReference>
<evidence type="ECO:0000313" key="6">
    <source>
        <dbReference type="EMBL" id="ABK45012.1"/>
    </source>
</evidence>
<organism evidence="6 7">
    <name type="scientific">Magnetococcus marinus (strain ATCC BAA-1437 / JCM 17883 / MC-1)</name>
    <dbReference type="NCBI Taxonomy" id="156889"/>
    <lineage>
        <taxon>Bacteria</taxon>
        <taxon>Pseudomonadati</taxon>
        <taxon>Pseudomonadota</taxon>
        <taxon>Magnetococcia</taxon>
        <taxon>Magnetococcales</taxon>
        <taxon>Magnetococcaceae</taxon>
        <taxon>Magnetococcus</taxon>
    </lineage>
</organism>
<gene>
    <name evidence="6" type="ordered locus">Mmc1_2512</name>
</gene>
<sequence>MVRYFGGDMAVQDRKAREFARREREILDAALELMDQPEWQTVTVADIARAAEIGKGTIYKHFPSKDTLYAQLSIEFGKDFYHTLTDHLDMQQPVIPLLRALLERLWNLHLSGQKYHRLLLYCSAKDFRERLPESYRSLLQHKDEAFERLFAGILARGVEEGVFPRGIPLEEMLRTARAAFEGGIAMLWNRLDDGVDKVQFTQRMTQFVLSGLCYMDRERG</sequence>
<dbReference type="PANTHER" id="PTHR30055">
    <property type="entry name" value="HTH-TYPE TRANSCRIPTIONAL REGULATOR RUTR"/>
    <property type="match status" value="1"/>
</dbReference>
<evidence type="ECO:0000256" key="2">
    <source>
        <dbReference type="ARBA" id="ARBA00023125"/>
    </source>
</evidence>
<proteinExistence type="predicted"/>
<reference evidence="7" key="1">
    <citation type="journal article" date="2009" name="Appl. Environ. Microbiol.">
        <title>Complete genome sequence of the chemolithoautotrophic marine magnetotactic coccus strain MC-1.</title>
        <authorList>
            <person name="Schubbe S."/>
            <person name="Williams T.J."/>
            <person name="Xie G."/>
            <person name="Kiss H.E."/>
            <person name="Brettin T.S."/>
            <person name="Martinez D."/>
            <person name="Ross C.A."/>
            <person name="Schuler D."/>
            <person name="Cox B.L."/>
            <person name="Nealson K.H."/>
            <person name="Bazylinski D.A."/>
        </authorList>
    </citation>
    <scope>NUCLEOTIDE SEQUENCE [LARGE SCALE GENOMIC DNA]</scope>
    <source>
        <strain evidence="7">ATCC BAA-1437 / JCM 17883 / MC-1</strain>
    </source>
</reference>
<evidence type="ECO:0000256" key="4">
    <source>
        <dbReference type="PROSITE-ProRule" id="PRU00335"/>
    </source>
</evidence>
<dbReference type="GO" id="GO:0000976">
    <property type="term" value="F:transcription cis-regulatory region binding"/>
    <property type="evidence" value="ECO:0007669"/>
    <property type="project" value="TreeGrafter"/>
</dbReference>
<dbReference type="SUPFAM" id="SSF48498">
    <property type="entry name" value="Tetracyclin repressor-like, C-terminal domain"/>
    <property type="match status" value="1"/>
</dbReference>
<dbReference type="PROSITE" id="PS50977">
    <property type="entry name" value="HTH_TETR_2"/>
    <property type="match status" value="1"/>
</dbReference>
<keyword evidence="3" id="KW-0804">Transcription</keyword>
<dbReference type="GO" id="GO:0003700">
    <property type="term" value="F:DNA-binding transcription factor activity"/>
    <property type="evidence" value="ECO:0007669"/>
    <property type="project" value="TreeGrafter"/>
</dbReference>
<reference evidence="6 7" key="2">
    <citation type="journal article" date="2012" name="Int. J. Syst. Evol. Microbiol.">
        <title>Magnetococcus marinus gen. nov., sp. nov., a marine, magnetotactic bacterium that represents a novel lineage (Magnetococcaceae fam. nov.; Magnetococcales ord. nov.) at the base of the Alphaproteobacteria.</title>
        <authorList>
            <person name="Bazylinski D.A."/>
            <person name="Williams T.J."/>
            <person name="Lefevre C.T."/>
            <person name="Berg R.J."/>
            <person name="Zhang C.L."/>
            <person name="Bowser S.S."/>
            <person name="Dean A.J."/>
            <person name="Beveridge T.J."/>
        </authorList>
    </citation>
    <scope>NUCLEOTIDE SEQUENCE [LARGE SCALE GENOMIC DNA]</scope>
    <source>
        <strain evidence="7">ATCC BAA-1437 / JCM 17883 / MC-1</strain>
    </source>
</reference>
<dbReference type="eggNOG" id="COG1309">
    <property type="taxonomic scope" value="Bacteria"/>
</dbReference>
<dbReference type="Pfam" id="PF00440">
    <property type="entry name" value="TetR_N"/>
    <property type="match status" value="1"/>
</dbReference>
<dbReference type="Gene3D" id="1.10.357.10">
    <property type="entry name" value="Tetracycline Repressor, domain 2"/>
    <property type="match status" value="1"/>
</dbReference>
<dbReference type="KEGG" id="mgm:Mmc1_2512"/>
<dbReference type="InterPro" id="IPR050109">
    <property type="entry name" value="HTH-type_TetR-like_transc_reg"/>
</dbReference>
<dbReference type="InterPro" id="IPR036271">
    <property type="entry name" value="Tet_transcr_reg_TetR-rel_C_sf"/>
</dbReference>
<dbReference type="HOGENOM" id="CLU_1276726_0_0_5"/>
<name>A0LAL9_MAGMM</name>
<dbReference type="AlphaFoldDB" id="A0LAL9"/>
<keyword evidence="1" id="KW-0805">Transcription regulation</keyword>
<protein>
    <submittedName>
        <fullName evidence="6">Transcriptional regulator, TetR family</fullName>
    </submittedName>
</protein>
<keyword evidence="7" id="KW-1185">Reference proteome</keyword>
<dbReference type="EMBL" id="CP000471">
    <property type="protein sequence ID" value="ABK45012.1"/>
    <property type="molecule type" value="Genomic_DNA"/>
</dbReference>
<evidence type="ECO:0000256" key="1">
    <source>
        <dbReference type="ARBA" id="ARBA00023015"/>
    </source>
</evidence>
<dbReference type="InterPro" id="IPR009057">
    <property type="entry name" value="Homeodomain-like_sf"/>
</dbReference>
<dbReference type="Proteomes" id="UP000002586">
    <property type="component" value="Chromosome"/>
</dbReference>